<reference evidence="2 3" key="1">
    <citation type="submission" date="2019-02" db="EMBL/GenBank/DDBJ databases">
        <title>Deep-cultivation of Planctomycetes and their phenomic and genomic characterization uncovers novel biology.</title>
        <authorList>
            <person name="Wiegand S."/>
            <person name="Jogler M."/>
            <person name="Boedeker C."/>
            <person name="Pinto D."/>
            <person name="Vollmers J."/>
            <person name="Rivas-Marin E."/>
            <person name="Kohn T."/>
            <person name="Peeters S.H."/>
            <person name="Heuer A."/>
            <person name="Rast P."/>
            <person name="Oberbeckmann S."/>
            <person name="Bunk B."/>
            <person name="Jeske O."/>
            <person name="Meyerdierks A."/>
            <person name="Storesund J.E."/>
            <person name="Kallscheuer N."/>
            <person name="Luecker S."/>
            <person name="Lage O.M."/>
            <person name="Pohl T."/>
            <person name="Merkel B.J."/>
            <person name="Hornburger P."/>
            <person name="Mueller R.-W."/>
            <person name="Bruemmer F."/>
            <person name="Labrenz M."/>
            <person name="Spormann A.M."/>
            <person name="Op den Camp H."/>
            <person name="Overmann J."/>
            <person name="Amann R."/>
            <person name="Jetten M.S.M."/>
            <person name="Mascher T."/>
            <person name="Medema M.H."/>
            <person name="Devos D.P."/>
            <person name="Kaster A.-K."/>
            <person name="Ovreas L."/>
            <person name="Rohde M."/>
            <person name="Galperin M.Y."/>
            <person name="Jogler C."/>
        </authorList>
    </citation>
    <scope>NUCLEOTIDE SEQUENCE [LARGE SCALE GENOMIC DNA]</scope>
    <source>
        <strain evidence="2 3">ElP</strain>
    </source>
</reference>
<dbReference type="Gene3D" id="2.60.120.10">
    <property type="entry name" value="Jelly Rolls"/>
    <property type="match status" value="1"/>
</dbReference>
<sequence length="109" mass="11571">MALDHAKPGEVIDVRPLGEALADARTTTLIKAERLEVLRLVLPAGKEIATHTAPGPITVHCLEGRVAFTVLGEERELGAGRMLHLGAGEPHSLRGIEDASLLVTLVLVK</sequence>
<protein>
    <submittedName>
        <fullName evidence="2">Cupin domain protein</fullName>
    </submittedName>
</protein>
<proteinExistence type="predicted"/>
<dbReference type="InterPro" id="IPR011051">
    <property type="entry name" value="RmlC_Cupin_sf"/>
</dbReference>
<dbReference type="SUPFAM" id="SSF51182">
    <property type="entry name" value="RmlC-like cupins"/>
    <property type="match status" value="1"/>
</dbReference>
<dbReference type="InterPro" id="IPR014710">
    <property type="entry name" value="RmlC-like_jellyroll"/>
</dbReference>
<evidence type="ECO:0000313" key="2">
    <source>
        <dbReference type="EMBL" id="QDV37518.1"/>
    </source>
</evidence>
<accession>A0A518H9I2</accession>
<dbReference type="EMBL" id="CP036426">
    <property type="protein sequence ID" value="QDV37518.1"/>
    <property type="molecule type" value="Genomic_DNA"/>
</dbReference>
<dbReference type="CDD" id="cd02230">
    <property type="entry name" value="cupin_HP0902-like"/>
    <property type="match status" value="1"/>
</dbReference>
<organism evidence="2 3">
    <name type="scientific">Tautonia plasticadhaerens</name>
    <dbReference type="NCBI Taxonomy" id="2527974"/>
    <lineage>
        <taxon>Bacteria</taxon>
        <taxon>Pseudomonadati</taxon>
        <taxon>Planctomycetota</taxon>
        <taxon>Planctomycetia</taxon>
        <taxon>Isosphaerales</taxon>
        <taxon>Isosphaeraceae</taxon>
        <taxon>Tautonia</taxon>
    </lineage>
</organism>
<dbReference type="Proteomes" id="UP000317835">
    <property type="component" value="Chromosome"/>
</dbReference>
<feature type="domain" description="Cupin type-2" evidence="1">
    <location>
        <begin position="41"/>
        <end position="103"/>
    </location>
</feature>
<gene>
    <name evidence="2" type="ORF">ElP_54580</name>
</gene>
<dbReference type="Pfam" id="PF07883">
    <property type="entry name" value="Cupin_2"/>
    <property type="match status" value="1"/>
</dbReference>
<keyword evidence="3" id="KW-1185">Reference proteome</keyword>
<dbReference type="RefSeq" id="WP_145278741.1">
    <property type="nucleotide sequence ID" value="NZ_CP036426.1"/>
</dbReference>
<dbReference type="AlphaFoldDB" id="A0A518H9I2"/>
<evidence type="ECO:0000259" key="1">
    <source>
        <dbReference type="Pfam" id="PF07883"/>
    </source>
</evidence>
<dbReference type="KEGG" id="tpla:ElP_54580"/>
<evidence type="ECO:0000313" key="3">
    <source>
        <dbReference type="Proteomes" id="UP000317835"/>
    </source>
</evidence>
<dbReference type="InterPro" id="IPR013096">
    <property type="entry name" value="Cupin_2"/>
</dbReference>
<dbReference type="OrthoDB" id="8265259at2"/>
<name>A0A518H9I2_9BACT</name>